<accession>A0AA36HRF8</accession>
<dbReference type="InterPro" id="IPR050513">
    <property type="entry name" value="RavA_ATPases"/>
</dbReference>
<dbReference type="Gene3D" id="1.10.1780.10">
    <property type="entry name" value="Clp, N-terminal domain"/>
    <property type="match status" value="1"/>
</dbReference>
<dbReference type="InterPro" id="IPR027417">
    <property type="entry name" value="P-loop_NTPase"/>
</dbReference>
<dbReference type="SUPFAM" id="SSF52540">
    <property type="entry name" value="P-loop containing nucleoside triphosphate hydrolases"/>
    <property type="match status" value="1"/>
</dbReference>
<dbReference type="InterPro" id="IPR036628">
    <property type="entry name" value="Clp_N_dom_sf"/>
</dbReference>
<dbReference type="InterPro" id="IPR045427">
    <property type="entry name" value="MoxR"/>
</dbReference>
<proteinExistence type="predicted"/>
<organism evidence="5 6">
    <name type="scientific">Effrenium voratum</name>
    <dbReference type="NCBI Taxonomy" id="2562239"/>
    <lineage>
        <taxon>Eukaryota</taxon>
        <taxon>Sar</taxon>
        <taxon>Alveolata</taxon>
        <taxon>Dinophyceae</taxon>
        <taxon>Suessiales</taxon>
        <taxon>Symbiodiniaceae</taxon>
        <taxon>Effrenium</taxon>
    </lineage>
</organism>
<dbReference type="PANTHER" id="PTHR32204:SF0">
    <property type="entry name" value="ATPASE RAVA"/>
    <property type="match status" value="1"/>
</dbReference>
<dbReference type="SMART" id="SM00382">
    <property type="entry name" value="AAA"/>
    <property type="match status" value="1"/>
</dbReference>
<gene>
    <name evidence="5" type="ORF">EVOR1521_LOCUS3648</name>
</gene>
<sequence>MSLRVAPPAISAAVARPPRLGAPRSAPSGALEAPLRADSRAPLGAALAGGLAALRRARRAPRRAKTKEKSPDYKTFSDDLIAVLQNAEKVAQELHQAQICTDAVLLSLLRADSACPSGAAVCAAAFPRSATQAAEYVVRRAKSGAEETPSTKATRVRKGVVMHFTPMTARCLVAAQKEQLEMKHQVVEPAHLLLALLKEEKAESQELLAHLGQNPKDVERRVLTTLQGPLPQLRLRAADLLEELKASASEAKAEAAAEPSGLAEKLPRAFRQLSEGLVERSVETKLLLLAALSGEHLFLLGPPGTAKSLLARRLATVCRGAFFERLLTRFSVPEEIFGPLSLRALENDELRRKVEGFLPTADVAFLDEVFKANSSILNALLTLLNERRFDNGGERVDVPLWTAVAASNELPESDELEALFDRFLLRRSVPRVSDKQVPTFLRTALASDEEVVGDDSESPSPVLSVADSEEAQRLAEDVDFPEHLLDLIIALRAYLRDEAEPPVRLSDRRLGKAVRLLRLAASVTGASEVSELDLLLLQHMCWDKEPQQAGEVRVWLLERMSADGDADNLEKLTYFVCGVEARLRVPSRSAGPISRARLDIKSIRKPLEDTLKARQVKLQKLRRFFRDGASPRLFWLEPEDLEDAENQLLPRVEEQLLKAEETLRKVLELELALDIQEEPARDSCLDSILGVEWAMCVFFSWACSREYRDCGRAAERTASRSRPQWTRSIRRRSGCPRTST</sequence>
<reference evidence="5" key="1">
    <citation type="submission" date="2023-08" db="EMBL/GenBank/DDBJ databases">
        <authorList>
            <person name="Chen Y."/>
            <person name="Shah S."/>
            <person name="Dougan E. K."/>
            <person name="Thang M."/>
            <person name="Chan C."/>
        </authorList>
    </citation>
    <scope>NUCLEOTIDE SEQUENCE</scope>
</reference>
<dbReference type="CDD" id="cd00009">
    <property type="entry name" value="AAA"/>
    <property type="match status" value="1"/>
</dbReference>
<feature type="domain" description="Clp R" evidence="4">
    <location>
        <begin position="71"/>
        <end position="229"/>
    </location>
</feature>
<comment type="caution">
    <text evidence="5">The sequence shown here is derived from an EMBL/GenBank/DDBJ whole genome shotgun (WGS) entry which is preliminary data.</text>
</comment>
<dbReference type="SUPFAM" id="SSF81923">
    <property type="entry name" value="Double Clp-N motif"/>
    <property type="match status" value="1"/>
</dbReference>
<name>A0AA36HRF8_9DINO</name>
<feature type="region of interest" description="Disordered" evidence="3">
    <location>
        <begin position="721"/>
        <end position="740"/>
    </location>
</feature>
<dbReference type="Pfam" id="PF17868">
    <property type="entry name" value="AAA_lid_8"/>
    <property type="match status" value="1"/>
</dbReference>
<dbReference type="EMBL" id="CAUJNA010000224">
    <property type="protein sequence ID" value="CAJ1373973.1"/>
    <property type="molecule type" value="Genomic_DNA"/>
</dbReference>
<keyword evidence="1" id="KW-0677">Repeat</keyword>
<dbReference type="PROSITE" id="PS51903">
    <property type="entry name" value="CLP_R"/>
    <property type="match status" value="1"/>
</dbReference>
<dbReference type="Gene3D" id="3.40.50.300">
    <property type="entry name" value="P-loop containing nucleotide triphosphate hydrolases"/>
    <property type="match status" value="1"/>
</dbReference>
<evidence type="ECO:0000313" key="6">
    <source>
        <dbReference type="Proteomes" id="UP001178507"/>
    </source>
</evidence>
<dbReference type="PANTHER" id="PTHR32204">
    <property type="entry name" value="ATPASE RAVA"/>
    <property type="match status" value="1"/>
</dbReference>
<evidence type="ECO:0000313" key="5">
    <source>
        <dbReference type="EMBL" id="CAJ1373973.1"/>
    </source>
</evidence>
<dbReference type="AlphaFoldDB" id="A0AA36HRF8"/>
<keyword evidence="6" id="KW-1185">Reference proteome</keyword>
<dbReference type="Pfam" id="PF02861">
    <property type="entry name" value="Clp_N"/>
    <property type="match status" value="1"/>
</dbReference>
<evidence type="ECO:0000259" key="4">
    <source>
        <dbReference type="PROSITE" id="PS51903"/>
    </source>
</evidence>
<dbReference type="Proteomes" id="UP001178507">
    <property type="component" value="Unassembled WGS sequence"/>
</dbReference>
<dbReference type="InterPro" id="IPR004176">
    <property type="entry name" value="Clp_R_N"/>
</dbReference>
<evidence type="ECO:0000256" key="1">
    <source>
        <dbReference type="PROSITE-ProRule" id="PRU01251"/>
    </source>
</evidence>
<keyword evidence="2" id="KW-0175">Coiled coil</keyword>
<dbReference type="InterPro" id="IPR003593">
    <property type="entry name" value="AAA+_ATPase"/>
</dbReference>
<dbReference type="InterPro" id="IPR041538">
    <property type="entry name" value="RavA-like_AAA_lid"/>
</dbReference>
<dbReference type="Pfam" id="PF20030">
    <property type="entry name" value="bpMoxR"/>
    <property type="match status" value="1"/>
</dbReference>
<feature type="coiled-coil region" evidence="2">
    <location>
        <begin position="194"/>
        <end position="258"/>
    </location>
</feature>
<evidence type="ECO:0000256" key="2">
    <source>
        <dbReference type="SAM" id="Coils"/>
    </source>
</evidence>
<evidence type="ECO:0000256" key="3">
    <source>
        <dbReference type="SAM" id="MobiDB-lite"/>
    </source>
</evidence>
<protein>
    <recommendedName>
        <fullName evidence="4">Clp R domain-containing protein</fullName>
    </recommendedName>
</protein>